<comment type="caution">
    <text evidence="2">The sequence shown here is derived from an EMBL/GenBank/DDBJ whole genome shotgun (WGS) entry which is preliminary data.</text>
</comment>
<accession>A0A1J6HJ08</accession>
<evidence type="ECO:0000256" key="1">
    <source>
        <dbReference type="SAM" id="Phobius"/>
    </source>
</evidence>
<evidence type="ECO:0000313" key="3">
    <source>
        <dbReference type="Proteomes" id="UP000182985"/>
    </source>
</evidence>
<organism evidence="2 3">
    <name type="scientific">Brucella cytisi</name>
    <dbReference type="NCBI Taxonomy" id="407152"/>
    <lineage>
        <taxon>Bacteria</taxon>
        <taxon>Pseudomonadati</taxon>
        <taxon>Pseudomonadota</taxon>
        <taxon>Alphaproteobacteria</taxon>
        <taxon>Hyphomicrobiales</taxon>
        <taxon>Brucellaceae</taxon>
        <taxon>Brucella/Ochrobactrum group</taxon>
        <taxon>Brucella</taxon>
    </lineage>
</organism>
<evidence type="ECO:0000313" key="2">
    <source>
        <dbReference type="EMBL" id="OIS92363.1"/>
    </source>
</evidence>
<name>A0A1J6HJ08_9HYPH</name>
<dbReference type="EMBL" id="MOEC01000017">
    <property type="protein sequence ID" value="OIS92363.1"/>
    <property type="molecule type" value="Genomic_DNA"/>
</dbReference>
<reference evidence="2 3" key="1">
    <citation type="submission" date="2016-10" db="EMBL/GenBank/DDBJ databases">
        <title>The Draft Genome Sequence of the Potato Rhizosphere Bacteria Ochrobactrum sp. IPA7.2.</title>
        <authorList>
            <person name="Gogoleva N.E."/>
            <person name="Khlopko Y.A."/>
            <person name="Burygin G.L."/>
            <person name="Plotnikov A.O."/>
        </authorList>
    </citation>
    <scope>NUCLEOTIDE SEQUENCE [LARGE SCALE GENOMIC DNA]</scope>
    <source>
        <strain evidence="2 3">IPA7.2</strain>
    </source>
</reference>
<keyword evidence="1" id="KW-1133">Transmembrane helix</keyword>
<keyword evidence="3" id="KW-1185">Reference proteome</keyword>
<feature type="transmembrane region" description="Helical" evidence="1">
    <location>
        <begin position="20"/>
        <end position="41"/>
    </location>
</feature>
<keyword evidence="1" id="KW-0812">Transmembrane</keyword>
<keyword evidence="1" id="KW-0472">Membrane</keyword>
<gene>
    <name evidence="2" type="ORF">BLA27_16800</name>
</gene>
<dbReference type="AlphaFoldDB" id="A0A1J6HJ08"/>
<proteinExistence type="predicted"/>
<sequence>MVAARPSLFNIDLLRFWKFAPLFGVCFQFAFIIAHAVISAIRALTARYKLSVISSLQHGPAFSAVFLATNDSMSISQKLSTRLLTILLYLRVLYVDKDVQ</sequence>
<protein>
    <submittedName>
        <fullName evidence="2">Uncharacterized protein</fullName>
    </submittedName>
</protein>
<dbReference type="Proteomes" id="UP000182985">
    <property type="component" value="Unassembled WGS sequence"/>
</dbReference>